<name>A0ABT1PPW3_9ACTN</name>
<evidence type="ECO:0000313" key="2">
    <source>
        <dbReference type="Proteomes" id="UP001057702"/>
    </source>
</evidence>
<dbReference type="EMBL" id="JANFNG010000002">
    <property type="protein sequence ID" value="MCQ4079714.1"/>
    <property type="molecule type" value="Genomic_DNA"/>
</dbReference>
<accession>A0ABT1PPW3</accession>
<protein>
    <submittedName>
        <fullName evidence="1">Uncharacterized protein</fullName>
    </submittedName>
</protein>
<dbReference type="RefSeq" id="WP_255918586.1">
    <property type="nucleotide sequence ID" value="NZ_JANFNG010000002.1"/>
</dbReference>
<evidence type="ECO:0000313" key="1">
    <source>
        <dbReference type="EMBL" id="MCQ4079714.1"/>
    </source>
</evidence>
<reference evidence="1" key="1">
    <citation type="submission" date="2022-06" db="EMBL/GenBank/DDBJ databases">
        <title>Draft genome sequence of Streptomyces sp. RB6PN25 isolated from peat swamp forest in Thailand.</title>
        <authorList>
            <person name="Duangmal K."/>
            <person name="Klaysubun C."/>
        </authorList>
    </citation>
    <scope>NUCLEOTIDE SEQUENCE</scope>
    <source>
        <strain evidence="1">RB6PN25</strain>
    </source>
</reference>
<proteinExistence type="predicted"/>
<gene>
    <name evidence="1" type="ORF">NGB36_03665</name>
</gene>
<keyword evidence="2" id="KW-1185">Reference proteome</keyword>
<dbReference type="Proteomes" id="UP001057702">
    <property type="component" value="Unassembled WGS sequence"/>
</dbReference>
<sequence length="66" mass="7473">MLAANLAADLDAWLRLLALHDIDGLAGAEPDTMRFRLYHLPARLANHARRRWLRIESTSPLHHPPG</sequence>
<comment type="caution">
    <text evidence="1">The sequence shown here is derived from an EMBL/GenBank/DDBJ whole genome shotgun (WGS) entry which is preliminary data.</text>
</comment>
<organism evidence="1 2">
    <name type="scientific">Streptomyces humicola</name>
    <dbReference type="NCBI Taxonomy" id="2953240"/>
    <lineage>
        <taxon>Bacteria</taxon>
        <taxon>Bacillati</taxon>
        <taxon>Actinomycetota</taxon>
        <taxon>Actinomycetes</taxon>
        <taxon>Kitasatosporales</taxon>
        <taxon>Streptomycetaceae</taxon>
        <taxon>Streptomyces</taxon>
    </lineage>
</organism>